<evidence type="ECO:0000313" key="1">
    <source>
        <dbReference type="EMBL" id="EDW43952.1"/>
    </source>
</evidence>
<proteinExistence type="predicted"/>
<dbReference type="AlphaFoldDB" id="B4I9S1"/>
<dbReference type="Proteomes" id="UP000001292">
    <property type="component" value="Unassembled WGS sequence"/>
</dbReference>
<dbReference type="HOGENOM" id="CLU_2906472_0_0_1"/>
<reference evidence="1 2" key="1">
    <citation type="journal article" date="2007" name="Nature">
        <title>Evolution of genes and genomes on the Drosophila phylogeny.</title>
        <authorList>
            <consortium name="Drosophila 12 Genomes Consortium"/>
            <person name="Clark A.G."/>
            <person name="Eisen M.B."/>
            <person name="Smith D.R."/>
            <person name="Bergman C.M."/>
            <person name="Oliver B."/>
            <person name="Markow T.A."/>
            <person name="Kaufman T.C."/>
            <person name="Kellis M."/>
            <person name="Gelbart W."/>
            <person name="Iyer V.N."/>
            <person name="Pollard D.A."/>
            <person name="Sackton T.B."/>
            <person name="Larracuente A.M."/>
            <person name="Singh N.D."/>
            <person name="Abad J.P."/>
            <person name="Abt D.N."/>
            <person name="Adryan B."/>
            <person name="Aguade M."/>
            <person name="Akashi H."/>
            <person name="Anderson W.W."/>
            <person name="Aquadro C.F."/>
            <person name="Ardell D.H."/>
            <person name="Arguello R."/>
            <person name="Artieri C.G."/>
            <person name="Barbash D.A."/>
            <person name="Barker D."/>
            <person name="Barsanti P."/>
            <person name="Batterham P."/>
            <person name="Batzoglou S."/>
            <person name="Begun D."/>
            <person name="Bhutkar A."/>
            <person name="Blanco E."/>
            <person name="Bosak S.A."/>
            <person name="Bradley R.K."/>
            <person name="Brand A.D."/>
            <person name="Brent M.R."/>
            <person name="Brooks A.N."/>
            <person name="Brown R.H."/>
            <person name="Butlin R.K."/>
            <person name="Caggese C."/>
            <person name="Calvi B.R."/>
            <person name="Bernardo de Carvalho A."/>
            <person name="Caspi A."/>
            <person name="Castrezana S."/>
            <person name="Celniker S.E."/>
            <person name="Chang J.L."/>
            <person name="Chapple C."/>
            <person name="Chatterji S."/>
            <person name="Chinwalla A."/>
            <person name="Civetta A."/>
            <person name="Clifton S.W."/>
            <person name="Comeron J.M."/>
            <person name="Costello J.C."/>
            <person name="Coyne J.A."/>
            <person name="Daub J."/>
            <person name="David R.G."/>
            <person name="Delcher A.L."/>
            <person name="Delehaunty K."/>
            <person name="Do C.B."/>
            <person name="Ebling H."/>
            <person name="Edwards K."/>
            <person name="Eickbush T."/>
            <person name="Evans J.D."/>
            <person name="Filipski A."/>
            <person name="Findeiss S."/>
            <person name="Freyhult E."/>
            <person name="Fulton L."/>
            <person name="Fulton R."/>
            <person name="Garcia A.C."/>
            <person name="Gardiner A."/>
            <person name="Garfield D.A."/>
            <person name="Garvin B.E."/>
            <person name="Gibson G."/>
            <person name="Gilbert D."/>
            <person name="Gnerre S."/>
            <person name="Godfrey J."/>
            <person name="Good R."/>
            <person name="Gotea V."/>
            <person name="Gravely B."/>
            <person name="Greenberg A.J."/>
            <person name="Griffiths-Jones S."/>
            <person name="Gross S."/>
            <person name="Guigo R."/>
            <person name="Gustafson E.A."/>
            <person name="Haerty W."/>
            <person name="Hahn M.W."/>
            <person name="Halligan D.L."/>
            <person name="Halpern A.L."/>
            <person name="Halter G.M."/>
            <person name="Han M.V."/>
            <person name="Heger A."/>
            <person name="Hillier L."/>
            <person name="Hinrichs A.S."/>
            <person name="Holmes I."/>
            <person name="Hoskins R.A."/>
            <person name="Hubisz M.J."/>
            <person name="Hultmark D."/>
            <person name="Huntley M.A."/>
            <person name="Jaffe D.B."/>
            <person name="Jagadeeshan S."/>
            <person name="Jeck W.R."/>
            <person name="Johnson J."/>
            <person name="Jones C.D."/>
            <person name="Jordan W.C."/>
            <person name="Karpen G.H."/>
            <person name="Kataoka E."/>
            <person name="Keightley P.D."/>
            <person name="Kheradpour P."/>
            <person name="Kirkness E.F."/>
            <person name="Koerich L.B."/>
            <person name="Kristiansen K."/>
            <person name="Kudrna D."/>
            <person name="Kulathinal R.J."/>
            <person name="Kumar S."/>
            <person name="Kwok R."/>
            <person name="Lander E."/>
            <person name="Langley C.H."/>
            <person name="Lapoint R."/>
            <person name="Lazzaro B.P."/>
            <person name="Lee S.J."/>
            <person name="Levesque L."/>
            <person name="Li R."/>
            <person name="Lin C.F."/>
            <person name="Lin M.F."/>
            <person name="Lindblad-Toh K."/>
            <person name="Llopart A."/>
            <person name="Long M."/>
            <person name="Low L."/>
            <person name="Lozovsky E."/>
            <person name="Lu J."/>
            <person name="Luo M."/>
            <person name="Machado C.A."/>
            <person name="Makalowski W."/>
            <person name="Marzo M."/>
            <person name="Matsuda M."/>
            <person name="Matzkin L."/>
            <person name="McAllister B."/>
            <person name="McBride C.S."/>
            <person name="McKernan B."/>
            <person name="McKernan K."/>
            <person name="Mendez-Lago M."/>
            <person name="Minx P."/>
            <person name="Mollenhauer M.U."/>
            <person name="Montooth K."/>
            <person name="Mount S.M."/>
            <person name="Mu X."/>
            <person name="Myers E."/>
            <person name="Negre B."/>
            <person name="Newfeld S."/>
            <person name="Nielsen R."/>
            <person name="Noor M.A."/>
            <person name="O'Grady P."/>
            <person name="Pachter L."/>
            <person name="Papaceit M."/>
            <person name="Parisi M.J."/>
            <person name="Parisi M."/>
            <person name="Parts L."/>
            <person name="Pedersen J.S."/>
            <person name="Pesole G."/>
            <person name="Phillippy A.M."/>
            <person name="Ponting C.P."/>
            <person name="Pop M."/>
            <person name="Porcelli D."/>
            <person name="Powell J.R."/>
            <person name="Prohaska S."/>
            <person name="Pruitt K."/>
            <person name="Puig M."/>
            <person name="Quesneville H."/>
            <person name="Ram K.R."/>
            <person name="Rand D."/>
            <person name="Rasmussen M.D."/>
            <person name="Reed L.K."/>
            <person name="Reenan R."/>
            <person name="Reily A."/>
            <person name="Remington K.A."/>
            <person name="Rieger T.T."/>
            <person name="Ritchie M.G."/>
            <person name="Robin C."/>
            <person name="Rogers Y.H."/>
            <person name="Rohde C."/>
            <person name="Rozas J."/>
            <person name="Rubenfield M.J."/>
            <person name="Ruiz A."/>
            <person name="Russo S."/>
            <person name="Salzberg S.L."/>
            <person name="Sanchez-Gracia A."/>
            <person name="Saranga D.J."/>
            <person name="Sato H."/>
            <person name="Schaeffer S.W."/>
            <person name="Schatz M.C."/>
            <person name="Schlenke T."/>
            <person name="Schwartz R."/>
            <person name="Segarra C."/>
            <person name="Singh R.S."/>
            <person name="Sirot L."/>
            <person name="Sirota M."/>
            <person name="Sisneros N.B."/>
            <person name="Smith C.D."/>
            <person name="Smith T.F."/>
            <person name="Spieth J."/>
            <person name="Stage D.E."/>
            <person name="Stark A."/>
            <person name="Stephan W."/>
            <person name="Strausberg R.L."/>
            <person name="Strempel S."/>
            <person name="Sturgill D."/>
            <person name="Sutton G."/>
            <person name="Sutton G.G."/>
            <person name="Tao W."/>
            <person name="Teichmann S."/>
            <person name="Tobari Y.N."/>
            <person name="Tomimura Y."/>
            <person name="Tsolas J.M."/>
            <person name="Valente V.L."/>
            <person name="Venter E."/>
            <person name="Venter J.C."/>
            <person name="Vicario S."/>
            <person name="Vieira F.G."/>
            <person name="Vilella A.J."/>
            <person name="Villasante A."/>
            <person name="Walenz B."/>
            <person name="Wang J."/>
            <person name="Wasserman M."/>
            <person name="Watts T."/>
            <person name="Wilson D."/>
            <person name="Wilson R.K."/>
            <person name="Wing R.A."/>
            <person name="Wolfner M.F."/>
            <person name="Wong A."/>
            <person name="Wong G.K."/>
            <person name="Wu C.I."/>
            <person name="Wu G."/>
            <person name="Yamamoto D."/>
            <person name="Yang H.P."/>
            <person name="Yang S.P."/>
            <person name="Yorke J.A."/>
            <person name="Yoshida K."/>
            <person name="Zdobnov E."/>
            <person name="Zhang P."/>
            <person name="Zhang Y."/>
            <person name="Zimin A.V."/>
            <person name="Baldwin J."/>
            <person name="Abdouelleil A."/>
            <person name="Abdulkadir J."/>
            <person name="Abebe A."/>
            <person name="Abera B."/>
            <person name="Abreu J."/>
            <person name="Acer S.C."/>
            <person name="Aftuck L."/>
            <person name="Alexander A."/>
            <person name="An P."/>
            <person name="Anderson E."/>
            <person name="Anderson S."/>
            <person name="Arachi H."/>
            <person name="Azer M."/>
            <person name="Bachantsang P."/>
            <person name="Barry A."/>
            <person name="Bayul T."/>
            <person name="Berlin A."/>
            <person name="Bessette D."/>
            <person name="Bloom T."/>
            <person name="Blye J."/>
            <person name="Boguslavskiy L."/>
            <person name="Bonnet C."/>
            <person name="Boukhgalter B."/>
            <person name="Bourzgui I."/>
            <person name="Brown A."/>
            <person name="Cahill P."/>
            <person name="Channer S."/>
            <person name="Cheshatsang Y."/>
            <person name="Chuda L."/>
            <person name="Citroen M."/>
            <person name="Collymore A."/>
            <person name="Cooke P."/>
            <person name="Costello M."/>
            <person name="D'Aco K."/>
            <person name="Daza R."/>
            <person name="De Haan G."/>
            <person name="DeGray S."/>
            <person name="DeMaso C."/>
            <person name="Dhargay N."/>
            <person name="Dooley K."/>
            <person name="Dooley E."/>
            <person name="Doricent M."/>
            <person name="Dorje P."/>
            <person name="Dorjee K."/>
            <person name="Dupes A."/>
            <person name="Elong R."/>
            <person name="Falk J."/>
            <person name="Farina A."/>
            <person name="Faro S."/>
            <person name="Ferguson D."/>
            <person name="Fisher S."/>
            <person name="Foley C.D."/>
            <person name="Franke A."/>
            <person name="Friedrich D."/>
            <person name="Gadbois L."/>
            <person name="Gearin G."/>
            <person name="Gearin C.R."/>
            <person name="Giannoukos G."/>
            <person name="Goode T."/>
            <person name="Graham J."/>
            <person name="Grandbois E."/>
            <person name="Grewal S."/>
            <person name="Gyaltsen K."/>
            <person name="Hafez N."/>
            <person name="Hagos B."/>
            <person name="Hall J."/>
            <person name="Henson C."/>
            <person name="Hollinger A."/>
            <person name="Honan T."/>
            <person name="Huard M.D."/>
            <person name="Hughes L."/>
            <person name="Hurhula B."/>
            <person name="Husby M.E."/>
            <person name="Kamat A."/>
            <person name="Kanga B."/>
            <person name="Kashin S."/>
            <person name="Khazanovich D."/>
            <person name="Kisner P."/>
            <person name="Lance K."/>
            <person name="Lara M."/>
            <person name="Lee W."/>
            <person name="Lennon N."/>
            <person name="Letendre F."/>
            <person name="LeVine R."/>
            <person name="Lipovsky A."/>
            <person name="Liu X."/>
            <person name="Liu J."/>
            <person name="Liu S."/>
            <person name="Lokyitsang T."/>
            <person name="Lokyitsang Y."/>
            <person name="Lubonja R."/>
            <person name="Lui A."/>
            <person name="MacDonald P."/>
            <person name="Magnisalis V."/>
            <person name="Maru K."/>
            <person name="Matthews C."/>
            <person name="McCusker W."/>
            <person name="McDonough S."/>
            <person name="Mehta T."/>
            <person name="Meldrim J."/>
            <person name="Meneus L."/>
            <person name="Mihai O."/>
            <person name="Mihalev A."/>
            <person name="Mihova T."/>
            <person name="Mittelman R."/>
            <person name="Mlenga V."/>
            <person name="Montmayeur A."/>
            <person name="Mulrain L."/>
            <person name="Navidi A."/>
            <person name="Naylor J."/>
            <person name="Negash T."/>
            <person name="Nguyen T."/>
            <person name="Nguyen N."/>
            <person name="Nicol R."/>
            <person name="Norbu C."/>
            <person name="Norbu N."/>
            <person name="Novod N."/>
            <person name="O'Neill B."/>
            <person name="Osman S."/>
            <person name="Markiewicz E."/>
            <person name="Oyono O.L."/>
            <person name="Patti C."/>
            <person name="Phunkhang P."/>
            <person name="Pierre F."/>
            <person name="Priest M."/>
            <person name="Raghuraman S."/>
            <person name="Rege F."/>
            <person name="Reyes R."/>
            <person name="Rise C."/>
            <person name="Rogov P."/>
            <person name="Ross K."/>
            <person name="Ryan E."/>
            <person name="Settipalli S."/>
            <person name="Shea T."/>
            <person name="Sherpa N."/>
            <person name="Shi L."/>
            <person name="Shih D."/>
            <person name="Sparrow T."/>
            <person name="Spaulding J."/>
            <person name="Stalker J."/>
            <person name="Stange-Thomann N."/>
            <person name="Stavropoulos S."/>
            <person name="Stone C."/>
            <person name="Strader C."/>
            <person name="Tesfaye S."/>
            <person name="Thomson T."/>
            <person name="Thoulutsang Y."/>
            <person name="Thoulutsang D."/>
            <person name="Topham K."/>
            <person name="Topping I."/>
            <person name="Tsamla T."/>
            <person name="Vassiliev H."/>
            <person name="Vo A."/>
            <person name="Wangchuk T."/>
            <person name="Wangdi T."/>
            <person name="Weiand M."/>
            <person name="Wilkinson J."/>
            <person name="Wilson A."/>
            <person name="Yadav S."/>
            <person name="Young G."/>
            <person name="Yu Q."/>
            <person name="Zembek L."/>
            <person name="Zhong D."/>
            <person name="Zimmer A."/>
            <person name="Zwirko Z."/>
            <person name="Jaffe D.B."/>
            <person name="Alvarez P."/>
            <person name="Brockman W."/>
            <person name="Butler J."/>
            <person name="Chin C."/>
            <person name="Gnerre S."/>
            <person name="Grabherr M."/>
            <person name="Kleber M."/>
            <person name="Mauceli E."/>
            <person name="MacCallum I."/>
        </authorList>
    </citation>
    <scope>NUCLEOTIDE SEQUENCE [LARGE SCALE GENOMIC DNA]</scope>
    <source>
        <strain evidence="2">Rob3c / Tucson 14021-0248.25</strain>
    </source>
</reference>
<organism evidence="2">
    <name type="scientific">Drosophila sechellia</name>
    <name type="common">Fruit fly</name>
    <dbReference type="NCBI Taxonomy" id="7238"/>
    <lineage>
        <taxon>Eukaryota</taxon>
        <taxon>Metazoa</taxon>
        <taxon>Ecdysozoa</taxon>
        <taxon>Arthropoda</taxon>
        <taxon>Hexapoda</taxon>
        <taxon>Insecta</taxon>
        <taxon>Pterygota</taxon>
        <taxon>Neoptera</taxon>
        <taxon>Endopterygota</taxon>
        <taxon>Diptera</taxon>
        <taxon>Brachycera</taxon>
        <taxon>Muscomorpha</taxon>
        <taxon>Ephydroidea</taxon>
        <taxon>Drosophilidae</taxon>
        <taxon>Drosophila</taxon>
        <taxon>Sophophora</taxon>
    </lineage>
</organism>
<gene>
    <name evidence="1" type="primary">Dsec\GM18904</name>
    <name evidence="1" type="ORF">Dsec_GM18904</name>
</gene>
<name>B4I9S1_DROSE</name>
<sequence length="62" mass="6807">MSTSTPVPEEPRSSNQMTISASTQELAELINIHLGDLRPQEPSWRGGRLTYFPVGASLPPEK</sequence>
<dbReference type="EMBL" id="CH480825">
    <property type="protein sequence ID" value="EDW43952.1"/>
    <property type="molecule type" value="Genomic_DNA"/>
</dbReference>
<accession>B4I9S1</accession>
<evidence type="ECO:0000313" key="2">
    <source>
        <dbReference type="Proteomes" id="UP000001292"/>
    </source>
</evidence>
<keyword evidence="2" id="KW-1185">Reference proteome</keyword>
<protein>
    <submittedName>
        <fullName evidence="1">GM18904</fullName>
    </submittedName>
</protein>